<dbReference type="AlphaFoldDB" id="A0A0A8ZCF7"/>
<proteinExistence type="predicted"/>
<sequence>MAGGEPWLSRLAVWCRPSAAAHHLILAYSSCSGRILCSSTKGTPTLEMQN</sequence>
<accession>A0A0A8ZCF7</accession>
<name>A0A0A8ZCF7_ARUDO</name>
<organism evidence="1">
    <name type="scientific">Arundo donax</name>
    <name type="common">Giant reed</name>
    <name type="synonym">Donax arundinaceus</name>
    <dbReference type="NCBI Taxonomy" id="35708"/>
    <lineage>
        <taxon>Eukaryota</taxon>
        <taxon>Viridiplantae</taxon>
        <taxon>Streptophyta</taxon>
        <taxon>Embryophyta</taxon>
        <taxon>Tracheophyta</taxon>
        <taxon>Spermatophyta</taxon>
        <taxon>Magnoliopsida</taxon>
        <taxon>Liliopsida</taxon>
        <taxon>Poales</taxon>
        <taxon>Poaceae</taxon>
        <taxon>PACMAD clade</taxon>
        <taxon>Arundinoideae</taxon>
        <taxon>Arundineae</taxon>
        <taxon>Arundo</taxon>
    </lineage>
</organism>
<protein>
    <submittedName>
        <fullName evidence="1">Uncharacterized protein</fullName>
    </submittedName>
</protein>
<reference evidence="1" key="2">
    <citation type="journal article" date="2015" name="Data Brief">
        <title>Shoot transcriptome of the giant reed, Arundo donax.</title>
        <authorList>
            <person name="Barrero R.A."/>
            <person name="Guerrero F.D."/>
            <person name="Moolhuijzen P."/>
            <person name="Goolsby J.A."/>
            <person name="Tidwell J."/>
            <person name="Bellgard S.E."/>
            <person name="Bellgard M.I."/>
        </authorList>
    </citation>
    <scope>NUCLEOTIDE SEQUENCE</scope>
    <source>
        <tissue evidence="1">Shoot tissue taken approximately 20 cm above the soil surface</tissue>
    </source>
</reference>
<reference evidence="1" key="1">
    <citation type="submission" date="2014-09" db="EMBL/GenBank/DDBJ databases">
        <authorList>
            <person name="Magalhaes I.L.F."/>
            <person name="Oliveira U."/>
            <person name="Santos F.R."/>
            <person name="Vidigal T.H.D.A."/>
            <person name="Brescovit A.D."/>
            <person name="Santos A.J."/>
        </authorList>
    </citation>
    <scope>NUCLEOTIDE SEQUENCE</scope>
    <source>
        <tissue evidence="1">Shoot tissue taken approximately 20 cm above the soil surface</tissue>
    </source>
</reference>
<dbReference type="EMBL" id="GBRH01261399">
    <property type="protein sequence ID" value="JAD36496.1"/>
    <property type="molecule type" value="Transcribed_RNA"/>
</dbReference>
<evidence type="ECO:0000313" key="1">
    <source>
        <dbReference type="EMBL" id="JAD36496.1"/>
    </source>
</evidence>